<name>A0A0D6JEZ1_9HYPH</name>
<keyword evidence="1" id="KW-1133">Transmembrane helix</keyword>
<dbReference type="InterPro" id="IPR012495">
    <property type="entry name" value="TadE-like_dom"/>
</dbReference>
<gene>
    <name evidence="3" type="ORF">YBN1229_v1_1976</name>
</gene>
<feature type="transmembrane region" description="Helical" evidence="1">
    <location>
        <begin position="28"/>
        <end position="48"/>
    </location>
</feature>
<protein>
    <submittedName>
        <fullName evidence="3">Pilus biosynthesis protein TadE</fullName>
    </submittedName>
</protein>
<dbReference type="AlphaFoldDB" id="A0A0D6JEZ1"/>
<keyword evidence="1" id="KW-0812">Transmembrane</keyword>
<dbReference type="Proteomes" id="UP000033187">
    <property type="component" value="Chromosome 1"/>
</dbReference>
<accession>A0A0D6JEZ1</accession>
<keyword evidence="1" id="KW-0472">Membrane</keyword>
<dbReference type="RefSeq" id="WP_244465046.1">
    <property type="nucleotide sequence ID" value="NZ_LN829118.1"/>
</dbReference>
<organism evidence="3 4">
    <name type="scientific">Candidatus Filomicrobium marinum</name>
    <dbReference type="NCBI Taxonomy" id="1608628"/>
    <lineage>
        <taxon>Bacteria</taxon>
        <taxon>Pseudomonadati</taxon>
        <taxon>Pseudomonadota</taxon>
        <taxon>Alphaproteobacteria</taxon>
        <taxon>Hyphomicrobiales</taxon>
        <taxon>Hyphomicrobiaceae</taxon>
        <taxon>Filomicrobium</taxon>
    </lineage>
</organism>
<sequence>MFAKIVSEATRSFTSLTRNNSGASAIEFALVAPVLIVLAMGILVYGLYFGTAHSVQQLAADAARASVAGLSDTERASIAQTHITTNATSYPLISPDKVTVEAGPLEADADQFEVTVEYDASELPIFGLDRLVPVPSPTIRRTSTIRRGGY</sequence>
<dbReference type="Pfam" id="PF07811">
    <property type="entry name" value="TadE"/>
    <property type="match status" value="1"/>
</dbReference>
<dbReference type="KEGG" id="fil:BN1229_v1_1973"/>
<evidence type="ECO:0000313" key="4">
    <source>
        <dbReference type="Proteomes" id="UP000033187"/>
    </source>
</evidence>
<evidence type="ECO:0000256" key="1">
    <source>
        <dbReference type="SAM" id="Phobius"/>
    </source>
</evidence>
<dbReference type="EMBL" id="LN829119">
    <property type="protein sequence ID" value="CPR19035.1"/>
    <property type="molecule type" value="Genomic_DNA"/>
</dbReference>
<feature type="domain" description="TadE-like" evidence="2">
    <location>
        <begin position="22"/>
        <end position="64"/>
    </location>
</feature>
<dbReference type="KEGG" id="fiy:BN1229_v1_1976"/>
<evidence type="ECO:0000259" key="2">
    <source>
        <dbReference type="Pfam" id="PF07811"/>
    </source>
</evidence>
<reference evidence="4" key="1">
    <citation type="submission" date="2015-02" db="EMBL/GenBank/DDBJ databases">
        <authorList>
            <person name="Chooi Y.-H."/>
        </authorList>
    </citation>
    <scope>NUCLEOTIDE SEQUENCE [LARGE SCALE GENOMIC DNA]</scope>
    <source>
        <strain evidence="4">strain Y</strain>
    </source>
</reference>
<proteinExistence type="predicted"/>
<keyword evidence="4" id="KW-1185">Reference proteome</keyword>
<evidence type="ECO:0000313" key="3">
    <source>
        <dbReference type="EMBL" id="CPR19035.1"/>
    </source>
</evidence>